<feature type="compositionally biased region" description="Polar residues" evidence="1">
    <location>
        <begin position="1"/>
        <end position="10"/>
    </location>
</feature>
<sequence length="132" mass="14211">MPTIPRSPNGQFAPRAPIDETPTSQIPGQFGPPSNSSRRSSRRSRRGDDEDSYDDEQLEYQDQDPAINGEEINDSPDDHDRPEPPPRPETNSLPAPNPAVAAPVSNESLAQAIQLLATIVGRGALPAVVPEP</sequence>
<reference evidence="2" key="2">
    <citation type="submission" date="2016-05" db="EMBL/GenBank/DDBJ databases">
        <title>Comparative analysis highlights variable genome content of wheat rusts and divergence of the mating loci.</title>
        <authorList>
            <person name="Cuomo C.A."/>
            <person name="Bakkeren G."/>
            <person name="Szabo L."/>
            <person name="Khalil H."/>
            <person name="Joly D."/>
            <person name="Goldberg J."/>
            <person name="Young S."/>
            <person name="Zeng Q."/>
            <person name="Fellers J."/>
        </authorList>
    </citation>
    <scope>NUCLEOTIDE SEQUENCE [LARGE SCALE GENOMIC DNA]</scope>
    <source>
        <strain evidence="2">1-1 BBBD Race 1</strain>
    </source>
</reference>
<feature type="compositionally biased region" description="Acidic residues" evidence="1">
    <location>
        <begin position="49"/>
        <end position="62"/>
    </location>
</feature>
<reference evidence="3 4" key="3">
    <citation type="journal article" date="2017" name="G3 (Bethesda)">
        <title>Comparative analysis highlights variable genome content of wheat rusts and divergence of the mating loci.</title>
        <authorList>
            <person name="Cuomo C.A."/>
            <person name="Bakkeren G."/>
            <person name="Khalil H.B."/>
            <person name="Panwar V."/>
            <person name="Joly D."/>
            <person name="Linning R."/>
            <person name="Sakthikumar S."/>
            <person name="Song X."/>
            <person name="Adiconis X."/>
            <person name="Fan L."/>
            <person name="Goldberg J.M."/>
            <person name="Levin J.Z."/>
            <person name="Young S."/>
            <person name="Zeng Q."/>
            <person name="Anikster Y."/>
            <person name="Bruce M."/>
            <person name="Wang M."/>
            <person name="Yin C."/>
            <person name="McCallum B."/>
            <person name="Szabo L.J."/>
            <person name="Hulbert S."/>
            <person name="Chen X."/>
            <person name="Fellers J.P."/>
        </authorList>
    </citation>
    <scope>NUCLEOTIDE SEQUENCE</scope>
    <source>
        <strain evidence="4">Isolate 1-1 / race 1 (BBBD)</strain>
        <strain evidence="3">isolate 1-1 / race 1 (BBBD)</strain>
    </source>
</reference>
<protein>
    <submittedName>
        <fullName evidence="2 3">Uncharacterized protein</fullName>
    </submittedName>
</protein>
<reference evidence="2" key="1">
    <citation type="submission" date="2009-11" db="EMBL/GenBank/DDBJ databases">
        <authorList>
            <consortium name="The Broad Institute Genome Sequencing Platform"/>
            <person name="Ward D."/>
            <person name="Feldgarden M."/>
            <person name="Earl A."/>
            <person name="Young S.K."/>
            <person name="Zeng Q."/>
            <person name="Koehrsen M."/>
            <person name="Alvarado L."/>
            <person name="Berlin A."/>
            <person name="Bochicchio J."/>
            <person name="Borenstein D."/>
            <person name="Chapman S.B."/>
            <person name="Chen Z."/>
            <person name="Engels R."/>
            <person name="Freedman E."/>
            <person name="Gellesch M."/>
            <person name="Goldberg J."/>
            <person name="Griggs A."/>
            <person name="Gujja S."/>
            <person name="Heilman E."/>
            <person name="Heiman D."/>
            <person name="Hepburn T."/>
            <person name="Howarth C."/>
            <person name="Jen D."/>
            <person name="Larson L."/>
            <person name="Lewis B."/>
            <person name="Mehta T."/>
            <person name="Park D."/>
            <person name="Pearson M."/>
            <person name="Roberts A."/>
            <person name="Saif S."/>
            <person name="Shea T."/>
            <person name="Shenoy N."/>
            <person name="Sisk P."/>
            <person name="Stolte C."/>
            <person name="Sykes S."/>
            <person name="Thomson T."/>
            <person name="Walk T."/>
            <person name="White J."/>
            <person name="Yandava C."/>
            <person name="Izard J."/>
            <person name="Baranova O.V."/>
            <person name="Blanton J.M."/>
            <person name="Tanner A.C."/>
            <person name="Dewhirst F.E."/>
            <person name="Haas B."/>
            <person name="Nusbaum C."/>
            <person name="Birren B."/>
        </authorList>
    </citation>
    <scope>NUCLEOTIDE SEQUENCE [LARGE SCALE GENOMIC DNA]</scope>
    <source>
        <strain evidence="2">1-1 BBBD Race 1</strain>
    </source>
</reference>
<feature type="non-terminal residue" evidence="2">
    <location>
        <position position="132"/>
    </location>
</feature>
<dbReference type="EMBL" id="ADAS02013126">
    <property type="protein sequence ID" value="OAV84744.1"/>
    <property type="molecule type" value="Genomic_DNA"/>
</dbReference>
<keyword evidence="4" id="KW-1185">Reference proteome</keyword>
<evidence type="ECO:0000313" key="2">
    <source>
        <dbReference type="EMBL" id="OAV84744.1"/>
    </source>
</evidence>
<proteinExistence type="predicted"/>
<dbReference type="VEuPathDB" id="FungiDB:PTTG_09747"/>
<dbReference type="AlphaFoldDB" id="A0A180FW62"/>
<reference evidence="3" key="4">
    <citation type="submission" date="2025-05" db="UniProtKB">
        <authorList>
            <consortium name="EnsemblFungi"/>
        </authorList>
    </citation>
    <scope>IDENTIFICATION</scope>
    <source>
        <strain evidence="3">isolate 1-1 / race 1 (BBBD)</strain>
    </source>
</reference>
<evidence type="ECO:0000256" key="1">
    <source>
        <dbReference type="SAM" id="MobiDB-lite"/>
    </source>
</evidence>
<dbReference type="Proteomes" id="UP000005240">
    <property type="component" value="Unassembled WGS sequence"/>
</dbReference>
<accession>A0A180FW62</accession>
<feature type="compositionally biased region" description="Basic and acidic residues" evidence="1">
    <location>
        <begin position="76"/>
        <end position="86"/>
    </location>
</feature>
<gene>
    <name evidence="2" type="ORF">PTTG_09747</name>
</gene>
<name>A0A180FW62_PUCT1</name>
<organism evidence="2">
    <name type="scientific">Puccinia triticina (isolate 1-1 / race 1 (BBBD))</name>
    <name type="common">Brown leaf rust fungus</name>
    <dbReference type="NCBI Taxonomy" id="630390"/>
    <lineage>
        <taxon>Eukaryota</taxon>
        <taxon>Fungi</taxon>
        <taxon>Dikarya</taxon>
        <taxon>Basidiomycota</taxon>
        <taxon>Pucciniomycotina</taxon>
        <taxon>Pucciniomycetes</taxon>
        <taxon>Pucciniales</taxon>
        <taxon>Pucciniaceae</taxon>
        <taxon>Puccinia</taxon>
    </lineage>
</organism>
<evidence type="ECO:0000313" key="3">
    <source>
        <dbReference type="EnsemblFungi" id="PTTG_09747-t43_1-p1"/>
    </source>
</evidence>
<evidence type="ECO:0000313" key="4">
    <source>
        <dbReference type="Proteomes" id="UP000005240"/>
    </source>
</evidence>
<dbReference type="EnsemblFungi" id="PTTG_09747-t43_1">
    <property type="protein sequence ID" value="PTTG_09747-t43_1-p1"/>
    <property type="gene ID" value="PTTG_09747"/>
</dbReference>
<feature type="region of interest" description="Disordered" evidence="1">
    <location>
        <begin position="1"/>
        <end position="101"/>
    </location>
</feature>